<protein>
    <submittedName>
        <fullName evidence="2">Uncharacterized protein</fullName>
    </submittedName>
</protein>
<evidence type="ECO:0000313" key="2">
    <source>
        <dbReference type="EMBL" id="VAW46953.1"/>
    </source>
</evidence>
<keyword evidence="1" id="KW-0472">Membrane</keyword>
<dbReference type="AlphaFoldDB" id="A0A3B0W3F0"/>
<feature type="transmembrane region" description="Helical" evidence="1">
    <location>
        <begin position="20"/>
        <end position="39"/>
    </location>
</feature>
<gene>
    <name evidence="2" type="ORF">MNBD_GAMMA03-1625</name>
</gene>
<reference evidence="2" key="1">
    <citation type="submission" date="2018-06" db="EMBL/GenBank/DDBJ databases">
        <authorList>
            <person name="Zhirakovskaya E."/>
        </authorList>
    </citation>
    <scope>NUCLEOTIDE SEQUENCE</scope>
</reference>
<sequence>MMNNAAASNPRGTITGPAQTIPSLGMLGILLLLSIMIYLSRGQIKKQL</sequence>
<keyword evidence="1" id="KW-1133">Transmembrane helix</keyword>
<proteinExistence type="predicted"/>
<evidence type="ECO:0000256" key="1">
    <source>
        <dbReference type="SAM" id="Phobius"/>
    </source>
</evidence>
<keyword evidence="1" id="KW-0812">Transmembrane</keyword>
<dbReference type="EMBL" id="UOFC01000121">
    <property type="protein sequence ID" value="VAW46953.1"/>
    <property type="molecule type" value="Genomic_DNA"/>
</dbReference>
<organism evidence="2">
    <name type="scientific">hydrothermal vent metagenome</name>
    <dbReference type="NCBI Taxonomy" id="652676"/>
    <lineage>
        <taxon>unclassified sequences</taxon>
        <taxon>metagenomes</taxon>
        <taxon>ecological metagenomes</taxon>
    </lineage>
</organism>
<name>A0A3B0W3F0_9ZZZZ</name>
<accession>A0A3B0W3F0</accession>